<name>D6SQ01_9BACT</name>
<protein>
    <submittedName>
        <fullName evidence="1">Uncharacterized protein</fullName>
    </submittedName>
</protein>
<keyword evidence="2" id="KW-1185">Reference proteome</keyword>
<evidence type="ECO:0000313" key="1">
    <source>
        <dbReference type="EMBL" id="EFI34827.1"/>
    </source>
</evidence>
<evidence type="ECO:0000313" key="2">
    <source>
        <dbReference type="Proteomes" id="UP000005496"/>
    </source>
</evidence>
<organism evidence="1 2">
    <name type="scientific">Desulfonatronospira thiodismutans ASO3-1</name>
    <dbReference type="NCBI Taxonomy" id="555779"/>
    <lineage>
        <taxon>Bacteria</taxon>
        <taxon>Pseudomonadati</taxon>
        <taxon>Thermodesulfobacteriota</taxon>
        <taxon>Desulfovibrionia</taxon>
        <taxon>Desulfovibrionales</taxon>
        <taxon>Desulfonatronovibrionaceae</taxon>
        <taxon>Desulfonatronospira</taxon>
    </lineage>
</organism>
<comment type="caution">
    <text evidence="1">The sequence shown here is derived from an EMBL/GenBank/DDBJ whole genome shotgun (WGS) entry which is preliminary data.</text>
</comment>
<dbReference type="EMBL" id="ACJN02000002">
    <property type="protein sequence ID" value="EFI34827.1"/>
    <property type="molecule type" value="Genomic_DNA"/>
</dbReference>
<accession>D6SQ01</accession>
<proteinExistence type="predicted"/>
<dbReference type="RefSeq" id="WP_008870141.1">
    <property type="nucleotide sequence ID" value="NZ_ACJN02000002.1"/>
</dbReference>
<dbReference type="OrthoDB" id="1723573at2"/>
<dbReference type="AlphaFoldDB" id="D6SQ01"/>
<dbReference type="Proteomes" id="UP000005496">
    <property type="component" value="Unassembled WGS sequence"/>
</dbReference>
<gene>
    <name evidence="1" type="ORF">Dthio_PD2217</name>
</gene>
<sequence length="173" mass="19474">MRLGSYVASAVSELNKNDIFAGKTNIQKVVYFALPAELRKEFYRPYHYGPYCAEVQQAVSALLKREILSKSGKGFSLADNRTLNQETDPVIDRIKVTIDFFYKNSLTGADDIATLAKAHLLSRSEREDAKQNPVAYIQSQAKFLGWKELSGEDPEKIQAYLHLANNLDKALEV</sequence>
<reference evidence="1" key="1">
    <citation type="submission" date="2010-05" db="EMBL/GenBank/DDBJ databases">
        <title>The draft genome of Desulfonatronospira thiodismutans ASO3-1.</title>
        <authorList>
            <consortium name="US DOE Joint Genome Institute (JGI-PGF)"/>
            <person name="Lucas S."/>
            <person name="Copeland A."/>
            <person name="Lapidus A."/>
            <person name="Cheng J.-F."/>
            <person name="Bruce D."/>
            <person name="Goodwin L."/>
            <person name="Pitluck S."/>
            <person name="Chertkov O."/>
            <person name="Brettin T."/>
            <person name="Detter J.C."/>
            <person name="Han C."/>
            <person name="Land M.L."/>
            <person name="Hauser L."/>
            <person name="Kyrpides N."/>
            <person name="Mikhailova N."/>
            <person name="Muyzer G."/>
            <person name="Woyke T."/>
        </authorList>
    </citation>
    <scope>NUCLEOTIDE SEQUENCE [LARGE SCALE GENOMIC DNA]</scope>
    <source>
        <strain evidence="1">ASO3-1</strain>
    </source>
</reference>